<sequence length="202" mass="21846">MGQMSLQSLTPKTYDDTVVAAAEWLAAALANAIARDATSPLGHDLYADHPELDSARPTSEIDLMSEVSHRMERIRRAARTVQIAAQESRPSDEIATEAALLAEICVEVQGEVVELLRAKEAAAKARLSHLQAAALRTALTPREAEIAGLIAVDQLTNSEIARHLHISLKTVKTHVGNILSKLGITQRSEIGYVLDPDGEERS</sequence>
<dbReference type="Proteomes" id="UP000744769">
    <property type="component" value="Unassembled WGS sequence"/>
</dbReference>
<dbReference type="GO" id="GO:0003677">
    <property type="term" value="F:DNA binding"/>
    <property type="evidence" value="ECO:0007669"/>
    <property type="project" value="UniProtKB-KW"/>
</dbReference>
<dbReference type="GO" id="GO:0006355">
    <property type="term" value="P:regulation of DNA-templated transcription"/>
    <property type="evidence" value="ECO:0007669"/>
    <property type="project" value="InterPro"/>
</dbReference>
<dbReference type="Pfam" id="PF00196">
    <property type="entry name" value="GerE"/>
    <property type="match status" value="1"/>
</dbReference>
<dbReference type="PROSITE" id="PS50043">
    <property type="entry name" value="HTH_LUXR_2"/>
    <property type="match status" value="1"/>
</dbReference>
<evidence type="ECO:0000256" key="1">
    <source>
        <dbReference type="ARBA" id="ARBA00023015"/>
    </source>
</evidence>
<evidence type="ECO:0000313" key="6">
    <source>
        <dbReference type="Proteomes" id="UP000744769"/>
    </source>
</evidence>
<dbReference type="InterPro" id="IPR016032">
    <property type="entry name" value="Sig_transdc_resp-reg_C-effctor"/>
</dbReference>
<dbReference type="InterPro" id="IPR000792">
    <property type="entry name" value="Tscrpt_reg_LuxR_C"/>
</dbReference>
<comment type="caution">
    <text evidence="5">The sequence shown here is derived from an EMBL/GenBank/DDBJ whole genome shotgun (WGS) entry which is preliminary data.</text>
</comment>
<dbReference type="EMBL" id="JAAOIV010000008">
    <property type="protein sequence ID" value="NHN56494.1"/>
    <property type="molecule type" value="Genomic_DNA"/>
</dbReference>
<reference evidence="5" key="1">
    <citation type="submission" date="2020-03" db="EMBL/GenBank/DDBJ databases">
        <title>Draft sequencing of Calidifontibacter sp. DB0510.</title>
        <authorList>
            <person name="Kim D.-U."/>
        </authorList>
    </citation>
    <scope>NUCLEOTIDE SEQUENCE</scope>
    <source>
        <strain evidence="5">DB0510</strain>
    </source>
</reference>
<keyword evidence="2" id="KW-0238">DNA-binding</keyword>
<proteinExistence type="predicted"/>
<evidence type="ECO:0000313" key="5">
    <source>
        <dbReference type="EMBL" id="NHN56494.1"/>
    </source>
</evidence>
<name>A0A967EB17_9MICO</name>
<feature type="domain" description="HTH luxR-type" evidence="4">
    <location>
        <begin position="132"/>
        <end position="198"/>
    </location>
</feature>
<dbReference type="AlphaFoldDB" id="A0A967EB17"/>
<dbReference type="Gene3D" id="1.10.10.10">
    <property type="entry name" value="Winged helix-like DNA-binding domain superfamily/Winged helix DNA-binding domain"/>
    <property type="match status" value="1"/>
</dbReference>
<dbReference type="PANTHER" id="PTHR44688">
    <property type="entry name" value="DNA-BINDING TRANSCRIPTIONAL ACTIVATOR DEVR_DOSR"/>
    <property type="match status" value="1"/>
</dbReference>
<dbReference type="SUPFAM" id="SSF46894">
    <property type="entry name" value="C-terminal effector domain of the bipartite response regulators"/>
    <property type="match status" value="1"/>
</dbReference>
<evidence type="ECO:0000259" key="4">
    <source>
        <dbReference type="PROSITE" id="PS50043"/>
    </source>
</evidence>
<gene>
    <name evidence="5" type="ORF">G9U51_11965</name>
</gene>
<evidence type="ECO:0000256" key="2">
    <source>
        <dbReference type="ARBA" id="ARBA00023125"/>
    </source>
</evidence>
<dbReference type="SMART" id="SM00421">
    <property type="entry name" value="HTH_LUXR"/>
    <property type="match status" value="1"/>
</dbReference>
<keyword evidence="1" id="KW-0805">Transcription regulation</keyword>
<dbReference type="PANTHER" id="PTHR44688:SF16">
    <property type="entry name" value="DNA-BINDING TRANSCRIPTIONAL ACTIVATOR DEVR_DOSR"/>
    <property type="match status" value="1"/>
</dbReference>
<organism evidence="5 6">
    <name type="scientific">Metallococcus carri</name>
    <dbReference type="NCBI Taxonomy" id="1656884"/>
    <lineage>
        <taxon>Bacteria</taxon>
        <taxon>Bacillati</taxon>
        <taxon>Actinomycetota</taxon>
        <taxon>Actinomycetes</taxon>
        <taxon>Micrococcales</taxon>
        <taxon>Dermacoccaceae</taxon>
        <taxon>Metallococcus</taxon>
    </lineage>
</organism>
<dbReference type="CDD" id="cd06170">
    <property type="entry name" value="LuxR_C_like"/>
    <property type="match status" value="1"/>
</dbReference>
<accession>A0A967EB17</accession>
<protein>
    <submittedName>
        <fullName evidence="5">Helix-turn-helix transcriptional regulator</fullName>
    </submittedName>
</protein>
<keyword evidence="3" id="KW-0804">Transcription</keyword>
<evidence type="ECO:0000256" key="3">
    <source>
        <dbReference type="ARBA" id="ARBA00023163"/>
    </source>
</evidence>
<dbReference type="InterPro" id="IPR036388">
    <property type="entry name" value="WH-like_DNA-bd_sf"/>
</dbReference>
<keyword evidence="6" id="KW-1185">Reference proteome</keyword>